<dbReference type="AlphaFoldDB" id="A0A9W4U5V1"/>
<dbReference type="GO" id="GO:0034088">
    <property type="term" value="P:maintenance of mitotic sister chromatid cohesion"/>
    <property type="evidence" value="ECO:0007669"/>
    <property type="project" value="TreeGrafter"/>
</dbReference>
<keyword evidence="2" id="KW-0235">DNA replication</keyword>
<name>A0A9W4U5V1_9PLEO</name>
<feature type="region of interest" description="Disordered" evidence="3">
    <location>
        <begin position="308"/>
        <end position="340"/>
    </location>
</feature>
<organism evidence="4 5">
    <name type="scientific">Periconia digitata</name>
    <dbReference type="NCBI Taxonomy" id="1303443"/>
    <lineage>
        <taxon>Eukaryota</taxon>
        <taxon>Fungi</taxon>
        <taxon>Dikarya</taxon>
        <taxon>Ascomycota</taxon>
        <taxon>Pezizomycotina</taxon>
        <taxon>Dothideomycetes</taxon>
        <taxon>Pleosporomycetidae</taxon>
        <taxon>Pleosporales</taxon>
        <taxon>Massarineae</taxon>
        <taxon>Periconiaceae</taxon>
        <taxon>Periconia</taxon>
    </lineage>
</organism>
<comment type="similarity">
    <text evidence="1">Belongs to the DCC1 family.</text>
</comment>
<dbReference type="Pfam" id="PF09724">
    <property type="entry name" value="Dcc1"/>
    <property type="match status" value="1"/>
</dbReference>
<dbReference type="GO" id="GO:0000775">
    <property type="term" value="C:chromosome, centromeric region"/>
    <property type="evidence" value="ECO:0007669"/>
    <property type="project" value="TreeGrafter"/>
</dbReference>
<feature type="compositionally biased region" description="Polar residues" evidence="3">
    <location>
        <begin position="308"/>
        <end position="318"/>
    </location>
</feature>
<keyword evidence="5" id="KW-1185">Reference proteome</keyword>
<dbReference type="PANTHER" id="PTHR13395:SF6">
    <property type="entry name" value="SISTER CHROMATID COHESION PROTEIN DCC1"/>
    <property type="match status" value="1"/>
</dbReference>
<dbReference type="EMBL" id="CAOQHR010000001">
    <property type="protein sequence ID" value="CAI6277048.1"/>
    <property type="molecule type" value="Genomic_DNA"/>
</dbReference>
<proteinExistence type="inferred from homology"/>
<gene>
    <name evidence="4" type="ORF">PDIGIT_LOCUS1957</name>
</gene>
<dbReference type="GO" id="GO:0006260">
    <property type="term" value="P:DNA replication"/>
    <property type="evidence" value="ECO:0007669"/>
    <property type="project" value="UniProtKB-KW"/>
</dbReference>
<evidence type="ECO:0008006" key="6">
    <source>
        <dbReference type="Google" id="ProtNLM"/>
    </source>
</evidence>
<dbReference type="PANTHER" id="PTHR13395">
    <property type="entry name" value="SISTER CHROMATID COHESION PROTEIN DCC1-RELATED"/>
    <property type="match status" value="1"/>
</dbReference>
<evidence type="ECO:0000256" key="2">
    <source>
        <dbReference type="ARBA" id="ARBA00022705"/>
    </source>
</evidence>
<dbReference type="InterPro" id="IPR019128">
    <property type="entry name" value="Dcc1"/>
</dbReference>
<evidence type="ECO:0000313" key="5">
    <source>
        <dbReference type="Proteomes" id="UP001152607"/>
    </source>
</evidence>
<dbReference type="GO" id="GO:0000785">
    <property type="term" value="C:chromatin"/>
    <property type="evidence" value="ECO:0007669"/>
    <property type="project" value="TreeGrafter"/>
</dbReference>
<evidence type="ECO:0000313" key="4">
    <source>
        <dbReference type="EMBL" id="CAI6277048.1"/>
    </source>
</evidence>
<reference evidence="4" key="1">
    <citation type="submission" date="2023-01" db="EMBL/GenBank/DDBJ databases">
        <authorList>
            <person name="Van Ghelder C."/>
            <person name="Rancurel C."/>
        </authorList>
    </citation>
    <scope>NUCLEOTIDE SEQUENCE</scope>
    <source>
        <strain evidence="4">CNCM I-4278</strain>
    </source>
</reference>
<dbReference type="GO" id="GO:0031390">
    <property type="term" value="C:Ctf18 RFC-like complex"/>
    <property type="evidence" value="ECO:0007669"/>
    <property type="project" value="InterPro"/>
</dbReference>
<protein>
    <recommendedName>
        <fullName evidence="6">Sister chromatid cohesion protein Dcc1</fullName>
    </recommendedName>
</protein>
<dbReference type="OrthoDB" id="5199543at2759"/>
<feature type="compositionally biased region" description="Basic residues" evidence="3">
    <location>
        <begin position="326"/>
        <end position="340"/>
    </location>
</feature>
<accession>A0A9W4U5V1</accession>
<sequence length="340" mass="37003">MATRQQHHNGAPVSIAHQFQHFRLLELPPEIVDLVENSKSPLSIKSLPPSSSDGPNSQPAYAALCTPTKAFQLRQVQTSNSLYVTQPALETHNDASAFTTRAFASCTTTLELHPQTEDAAIHMNRLVPTYDIVDGDVDTRENHISKARLFADIPLSDGQCEEAWGALAAFELSGSSYQPTANTLTQVWKAINSAAVAEGIKIDASFLTNDLASLVAEEGHPAPLAAALIRHLSTAGSDSEWSSLDRDKVLSFVATKLLEAKKDGSDYLTADFLDAWKDNLPELWRKDAELNAIQGKYELPSSKTIRAKSNTGAVTSAQPDPAKGSASRKWHEKFAKTRKK</sequence>
<evidence type="ECO:0000256" key="3">
    <source>
        <dbReference type="SAM" id="MobiDB-lite"/>
    </source>
</evidence>
<dbReference type="Proteomes" id="UP001152607">
    <property type="component" value="Unassembled WGS sequence"/>
</dbReference>
<comment type="caution">
    <text evidence="4">The sequence shown here is derived from an EMBL/GenBank/DDBJ whole genome shotgun (WGS) entry which is preliminary data.</text>
</comment>
<evidence type="ECO:0000256" key="1">
    <source>
        <dbReference type="ARBA" id="ARBA00007017"/>
    </source>
</evidence>